<gene>
    <name evidence="1" type="ORF">SBRY_30929</name>
</gene>
<evidence type="ECO:0000313" key="1">
    <source>
        <dbReference type="EMBL" id="CAG7643916.1"/>
    </source>
</evidence>
<accession>A0A9W4H226</accession>
<dbReference type="AlphaFoldDB" id="A0A9W4H226"/>
<sequence>MAWPLLGGVAVPGIGGRRRIAGNKTERSSLVFSRN</sequence>
<comment type="caution">
    <text evidence="1">The sequence shown here is derived from an EMBL/GenBank/DDBJ whole genome shotgun (WGS) entry which is preliminary data.</text>
</comment>
<proteinExistence type="predicted"/>
<protein>
    <submittedName>
        <fullName evidence="1">Uncharacterized protein</fullName>
    </submittedName>
</protein>
<reference evidence="1" key="1">
    <citation type="submission" date="2021-06" db="EMBL/GenBank/DDBJ databases">
        <authorList>
            <person name="Arsene-Ploetze F."/>
        </authorList>
    </citation>
    <scope>NUCLEOTIDE SEQUENCE</scope>
    <source>
        <strain evidence="1">SBRY1</strain>
    </source>
</reference>
<evidence type="ECO:0000313" key="2">
    <source>
        <dbReference type="Proteomes" id="UP001153328"/>
    </source>
</evidence>
<dbReference type="EMBL" id="CAJVAX010000017">
    <property type="protein sequence ID" value="CAG7643916.1"/>
    <property type="molecule type" value="Genomic_DNA"/>
</dbReference>
<organism evidence="1 2">
    <name type="scientific">Actinacidiphila bryophytorum</name>
    <dbReference type="NCBI Taxonomy" id="1436133"/>
    <lineage>
        <taxon>Bacteria</taxon>
        <taxon>Bacillati</taxon>
        <taxon>Actinomycetota</taxon>
        <taxon>Actinomycetes</taxon>
        <taxon>Kitasatosporales</taxon>
        <taxon>Streptomycetaceae</taxon>
        <taxon>Actinacidiphila</taxon>
    </lineage>
</organism>
<dbReference type="Proteomes" id="UP001153328">
    <property type="component" value="Unassembled WGS sequence"/>
</dbReference>
<keyword evidence="2" id="KW-1185">Reference proteome</keyword>
<name>A0A9W4H226_9ACTN</name>